<sequence length="454" mass="49560">MRATYEDLLRAARRTAVDLHREVHSDQAELAAGWQAVLVAARRHLRWLRGDLTSFDASKRIVVRSGAPMPRLAQAIGAGADLLASQDPSTAAALDDRDDLAAARAEVAAVVLIAGRVVLRDLRISKQSPGYRRVTKVMAELEVLAQSDRRRTGLGVLGGLAIGAPQDGVDDVSLLARCAGRWERGHQSIPPLTLLSRDLRSMTAQLRTVCGYTWHLADHLLAMTAALGLGALLELDLRTMKVALRTFDDGAMRVARCWQRRVSDVSGRSNTAGEVAFLELVRIFDRVVRRDGALLAPSELVPTPQAAAALLDAMDELVYSADRVVRMQQQAVAGLIVEGRLFVPRHELAKRDPRYLRRPGAGSRSPQVRWVRTSRADCFDELTDALQWSVDHLSVAADLARRMAGTCHQSRPYGAARNPVMPPPFVDVRKKADRFVADSTGSGNPGQEPVGPGR</sequence>
<organism evidence="2 3">
    <name type="scientific">Kribbella antiqua</name>
    <dbReference type="NCBI Taxonomy" id="2512217"/>
    <lineage>
        <taxon>Bacteria</taxon>
        <taxon>Bacillati</taxon>
        <taxon>Actinomycetota</taxon>
        <taxon>Actinomycetes</taxon>
        <taxon>Propionibacteriales</taxon>
        <taxon>Kribbellaceae</taxon>
        <taxon>Kribbella</taxon>
    </lineage>
</organism>
<comment type="caution">
    <text evidence="2">The sequence shown here is derived from an EMBL/GenBank/DDBJ whole genome shotgun (WGS) entry which is preliminary data.</text>
</comment>
<evidence type="ECO:0000313" key="2">
    <source>
        <dbReference type="EMBL" id="TCO37622.1"/>
    </source>
</evidence>
<gene>
    <name evidence="2" type="ORF">EV646_1239</name>
</gene>
<feature type="region of interest" description="Disordered" evidence="1">
    <location>
        <begin position="429"/>
        <end position="454"/>
    </location>
</feature>
<evidence type="ECO:0000313" key="3">
    <source>
        <dbReference type="Proteomes" id="UP000295573"/>
    </source>
</evidence>
<dbReference type="Proteomes" id="UP000295573">
    <property type="component" value="Unassembled WGS sequence"/>
</dbReference>
<dbReference type="AlphaFoldDB" id="A0A4R2I135"/>
<dbReference type="EMBL" id="SLWR01000023">
    <property type="protein sequence ID" value="TCO37622.1"/>
    <property type="molecule type" value="Genomic_DNA"/>
</dbReference>
<accession>A0A4R2I135</accession>
<reference evidence="2 3" key="1">
    <citation type="journal article" date="2015" name="Stand. Genomic Sci.">
        <title>Genomic Encyclopedia of Bacterial and Archaeal Type Strains, Phase III: the genomes of soil and plant-associated and newly described type strains.</title>
        <authorList>
            <person name="Whitman W.B."/>
            <person name="Woyke T."/>
            <person name="Klenk H.P."/>
            <person name="Zhou Y."/>
            <person name="Lilburn T.G."/>
            <person name="Beck B.J."/>
            <person name="De Vos P."/>
            <person name="Vandamme P."/>
            <person name="Eisen J.A."/>
            <person name="Garrity G."/>
            <person name="Hugenholtz P."/>
            <person name="Kyrpides N.C."/>
        </authorList>
    </citation>
    <scope>NUCLEOTIDE SEQUENCE [LARGE SCALE GENOMIC DNA]</scope>
    <source>
        <strain evidence="2 3">VKM Ac-2541</strain>
    </source>
</reference>
<protein>
    <submittedName>
        <fullName evidence="2">Uncharacterized protein</fullName>
    </submittedName>
</protein>
<keyword evidence="3" id="KW-1185">Reference proteome</keyword>
<proteinExistence type="predicted"/>
<name>A0A4R2I135_9ACTN</name>
<dbReference type="OrthoDB" id="3820069at2"/>
<dbReference type="RefSeq" id="WP_132157752.1">
    <property type="nucleotide sequence ID" value="NZ_SLWR01000023.1"/>
</dbReference>
<evidence type="ECO:0000256" key="1">
    <source>
        <dbReference type="SAM" id="MobiDB-lite"/>
    </source>
</evidence>